<reference evidence="1 2" key="1">
    <citation type="submission" date="2017-04" db="EMBL/GenBank/DDBJ databases">
        <title>The Characteristic of a Fine Plant Growth-Promoting Rhizobacteria Bacillus mycoides Gnyt1 and its Whole Genome Sequencing Analysis.</title>
        <authorList>
            <person name="Li J.H."/>
            <person name="Yao T."/>
        </authorList>
    </citation>
    <scope>NUCLEOTIDE SEQUENCE [LARGE SCALE GENOMIC DNA]</scope>
    <source>
        <strain evidence="1 2">Gnyt1</strain>
    </source>
</reference>
<protein>
    <submittedName>
        <fullName evidence="1">Exosporium protein D</fullName>
    </submittedName>
</protein>
<dbReference type="RefSeq" id="WP_085310795.1">
    <property type="nucleotide sequence ID" value="NZ_CP020743.1"/>
</dbReference>
<sequence>MADYFYKDGKKYYKKQSYSHHQKDNCFIETHTLTGSNTTLTFTVPANTSRTIFEDFTNNHNKTLLEFLNLSTSQPMQVTIRTRKSRIPITVTIVAGETRGFQVEDFQSLTLTNNTNINSSIGIFIQKTFCICCNNQNDSRNKYYKEQSNSHYQKDNCFIETHTVAGSETTPTENAPLTIMVPPGASRRVFEDFTNNHNKTLIQISVPSDVSSIEVTIRTRRSPTPIIATLVPGETRVFQVEDFQSLTLTNNTEILDFIDILIQKTFCICCNDRNNSCDEYYRDYECDC</sequence>
<dbReference type="EMBL" id="CP020743">
    <property type="protein sequence ID" value="ARJ21881.1"/>
    <property type="molecule type" value="Genomic_DNA"/>
</dbReference>
<accession>A0A1W6A808</accession>
<dbReference type="Proteomes" id="UP000192932">
    <property type="component" value="Chromosome"/>
</dbReference>
<name>A0A1W6A808_BACMY</name>
<evidence type="ECO:0000313" key="2">
    <source>
        <dbReference type="Proteomes" id="UP000192932"/>
    </source>
</evidence>
<proteinExistence type="predicted"/>
<organism evidence="1 2">
    <name type="scientific">Bacillus mycoides</name>
    <dbReference type="NCBI Taxonomy" id="1405"/>
    <lineage>
        <taxon>Bacteria</taxon>
        <taxon>Bacillati</taxon>
        <taxon>Bacillota</taxon>
        <taxon>Bacilli</taxon>
        <taxon>Bacillales</taxon>
        <taxon>Bacillaceae</taxon>
        <taxon>Bacillus</taxon>
        <taxon>Bacillus cereus group</taxon>
    </lineage>
</organism>
<evidence type="ECO:0000313" key="1">
    <source>
        <dbReference type="EMBL" id="ARJ21881.1"/>
    </source>
</evidence>
<dbReference type="AlphaFoldDB" id="A0A1W6A808"/>
<gene>
    <name evidence="1" type="ORF">B7492_11810</name>
</gene>